<keyword evidence="2" id="KW-1185">Reference proteome</keyword>
<accession>A0A8H6ZE12</accession>
<proteinExistence type="predicted"/>
<evidence type="ECO:0000313" key="1">
    <source>
        <dbReference type="EMBL" id="KAF7377298.1"/>
    </source>
</evidence>
<dbReference type="Gene3D" id="3.80.10.10">
    <property type="entry name" value="Ribonuclease Inhibitor"/>
    <property type="match status" value="1"/>
</dbReference>
<dbReference type="Proteomes" id="UP000623467">
    <property type="component" value="Unassembled WGS sequence"/>
</dbReference>
<evidence type="ECO:0000313" key="2">
    <source>
        <dbReference type="Proteomes" id="UP000623467"/>
    </source>
</evidence>
<comment type="caution">
    <text evidence="1">The sequence shown here is derived from an EMBL/GenBank/DDBJ whole genome shotgun (WGS) entry which is preliminary data.</text>
</comment>
<dbReference type="InterPro" id="IPR032675">
    <property type="entry name" value="LRR_dom_sf"/>
</dbReference>
<dbReference type="AlphaFoldDB" id="A0A8H6ZE12"/>
<dbReference type="EMBL" id="JACAZH010000001">
    <property type="protein sequence ID" value="KAF7377298.1"/>
    <property type="molecule type" value="Genomic_DNA"/>
</dbReference>
<protein>
    <submittedName>
        <fullName evidence="1">Uncharacterized protein</fullName>
    </submittedName>
</protein>
<dbReference type="OrthoDB" id="3145912at2759"/>
<organism evidence="1 2">
    <name type="scientific">Mycena sanguinolenta</name>
    <dbReference type="NCBI Taxonomy" id="230812"/>
    <lineage>
        <taxon>Eukaryota</taxon>
        <taxon>Fungi</taxon>
        <taxon>Dikarya</taxon>
        <taxon>Basidiomycota</taxon>
        <taxon>Agaricomycotina</taxon>
        <taxon>Agaricomycetes</taxon>
        <taxon>Agaricomycetidae</taxon>
        <taxon>Agaricales</taxon>
        <taxon>Marasmiineae</taxon>
        <taxon>Mycenaceae</taxon>
        <taxon>Mycena</taxon>
    </lineage>
</organism>
<name>A0A8H6ZE12_9AGAR</name>
<reference evidence="1" key="1">
    <citation type="submission" date="2020-05" db="EMBL/GenBank/DDBJ databases">
        <title>Mycena genomes resolve the evolution of fungal bioluminescence.</title>
        <authorList>
            <person name="Tsai I.J."/>
        </authorList>
    </citation>
    <scope>NUCLEOTIDE SEQUENCE</scope>
    <source>
        <strain evidence="1">160909Yilan</strain>
    </source>
</reference>
<sequence>MSQGASPFLPPELEREIFEAAAVLHPESALNLQLVSHRVNEWIERIKYRTVADRALPTISCRTLSLLGAIRSNSKPASFFRDRVRHLFVEGLSDEVLDEILSACSEVQSLVLFQTVGHVPSLGATRPRRLSLYLHDLSEDGDSPRLSRPIFAFVTHLDLFDFVHNNADKFVAELALLPALTHLALWQNSMRSPELTDLLARCSRLKALIQMHGSMPLDPAQSVDDVRFVAMIVSDDDYPNEWAIGTEGGVDFWARADAFIAKKRRGEIKPSSRCYIEAEDGI</sequence>
<gene>
    <name evidence="1" type="ORF">MSAN_00150200</name>
</gene>